<gene>
    <name evidence="2" type="ORF">GLW04_07315</name>
</gene>
<feature type="region of interest" description="Disordered" evidence="1">
    <location>
        <begin position="55"/>
        <end position="77"/>
    </location>
</feature>
<feature type="compositionally biased region" description="Polar residues" evidence="1">
    <location>
        <begin position="66"/>
        <end position="77"/>
    </location>
</feature>
<protein>
    <submittedName>
        <fullName evidence="2">DUF3892 domain-containing protein</fullName>
    </submittedName>
</protein>
<dbReference type="Proteomes" id="UP000460949">
    <property type="component" value="Unassembled WGS sequence"/>
</dbReference>
<dbReference type="Pfam" id="PF13031">
    <property type="entry name" value="DUF3892"/>
    <property type="match status" value="1"/>
</dbReference>
<comment type="caution">
    <text evidence="2">The sequence shown here is derived from an EMBL/GenBank/DDBJ whole genome shotgun (WGS) entry which is preliminary data.</text>
</comment>
<dbReference type="AlphaFoldDB" id="A0A845E1W6"/>
<accession>A0A845E1W6</accession>
<organism evidence="2 3">
    <name type="scientific">Halobacillus litoralis</name>
    <dbReference type="NCBI Taxonomy" id="45668"/>
    <lineage>
        <taxon>Bacteria</taxon>
        <taxon>Bacillati</taxon>
        <taxon>Bacillota</taxon>
        <taxon>Bacilli</taxon>
        <taxon>Bacillales</taxon>
        <taxon>Bacillaceae</taxon>
        <taxon>Halobacillus</taxon>
    </lineage>
</organism>
<proteinExistence type="predicted"/>
<sequence length="77" mass="8602">MRTMPERIVAVKKNGQGSIVEMQLASGRVVDYKQAHEMARSGELEHVNLIRGKDGEDHLRSEPDGIQSNNLDNLPSF</sequence>
<evidence type="ECO:0000256" key="1">
    <source>
        <dbReference type="SAM" id="MobiDB-lite"/>
    </source>
</evidence>
<name>A0A845E1W6_9BACI</name>
<evidence type="ECO:0000313" key="2">
    <source>
        <dbReference type="EMBL" id="MYL19694.1"/>
    </source>
</evidence>
<evidence type="ECO:0000313" key="3">
    <source>
        <dbReference type="Proteomes" id="UP000460949"/>
    </source>
</evidence>
<dbReference type="InterPro" id="IPR024997">
    <property type="entry name" value="DUF3892"/>
</dbReference>
<dbReference type="EMBL" id="WMET01000001">
    <property type="protein sequence ID" value="MYL19694.1"/>
    <property type="molecule type" value="Genomic_DNA"/>
</dbReference>
<reference evidence="2 3" key="1">
    <citation type="submission" date="2019-11" db="EMBL/GenBank/DDBJ databases">
        <title>Genome sequences of 17 halophilic strains isolated from different environments.</title>
        <authorList>
            <person name="Furrow R.E."/>
        </authorList>
    </citation>
    <scope>NUCLEOTIDE SEQUENCE [LARGE SCALE GENOMIC DNA]</scope>
    <source>
        <strain evidence="2 3">22511_23_Filter</strain>
    </source>
</reference>